<protein>
    <submittedName>
        <fullName evidence="2">Uncharacterized protein</fullName>
    </submittedName>
</protein>
<feature type="compositionally biased region" description="Polar residues" evidence="1">
    <location>
        <begin position="1"/>
        <end position="21"/>
    </location>
</feature>
<feature type="region of interest" description="Disordered" evidence="1">
    <location>
        <begin position="55"/>
        <end position="116"/>
    </location>
</feature>
<name>A0A178Z3D0_9EURO</name>
<evidence type="ECO:0000313" key="3">
    <source>
        <dbReference type="Proteomes" id="UP000078343"/>
    </source>
</evidence>
<dbReference type="GeneID" id="30015949"/>
<feature type="compositionally biased region" description="Polar residues" evidence="1">
    <location>
        <begin position="75"/>
        <end position="96"/>
    </location>
</feature>
<feature type="compositionally biased region" description="Polar residues" evidence="1">
    <location>
        <begin position="104"/>
        <end position="116"/>
    </location>
</feature>
<dbReference type="RefSeq" id="XP_018687388.1">
    <property type="nucleotide sequence ID" value="XM_018843286.1"/>
</dbReference>
<feature type="region of interest" description="Disordered" evidence="1">
    <location>
        <begin position="1"/>
        <end position="22"/>
    </location>
</feature>
<reference evidence="2 3" key="1">
    <citation type="submission" date="2016-04" db="EMBL/GenBank/DDBJ databases">
        <title>Draft genome of Fonsecaea erecta CBS 125763.</title>
        <authorList>
            <person name="Weiss V.A."/>
            <person name="Vicente V.A."/>
            <person name="Raittz R.T."/>
            <person name="Moreno L.F."/>
            <person name="De Souza E.M."/>
            <person name="Pedrosa F.O."/>
            <person name="Steffens M.B."/>
            <person name="Faoro H."/>
            <person name="Tadra-Sfeir M.Z."/>
            <person name="Najafzadeh M.J."/>
            <person name="Felipe M.S."/>
            <person name="Teixeira M."/>
            <person name="Sun J."/>
            <person name="Xi L."/>
            <person name="Gomes R."/>
            <person name="De Azevedo C.M."/>
            <person name="Salgado C.G."/>
            <person name="Da Silva M.B."/>
            <person name="Nascimento M.F."/>
            <person name="Queiroz-Telles F."/>
            <person name="Attili D.S."/>
            <person name="Gorbushina A."/>
        </authorList>
    </citation>
    <scope>NUCLEOTIDE SEQUENCE [LARGE SCALE GENOMIC DNA]</scope>
    <source>
        <strain evidence="2 3">CBS 125763</strain>
    </source>
</reference>
<comment type="caution">
    <text evidence="2">The sequence shown here is derived from an EMBL/GenBank/DDBJ whole genome shotgun (WGS) entry which is preliminary data.</text>
</comment>
<evidence type="ECO:0000313" key="2">
    <source>
        <dbReference type="EMBL" id="OAP54021.1"/>
    </source>
</evidence>
<gene>
    <name evidence="2" type="ORF">AYL99_11781</name>
</gene>
<organism evidence="2 3">
    <name type="scientific">Fonsecaea erecta</name>
    <dbReference type="NCBI Taxonomy" id="1367422"/>
    <lineage>
        <taxon>Eukaryota</taxon>
        <taxon>Fungi</taxon>
        <taxon>Dikarya</taxon>
        <taxon>Ascomycota</taxon>
        <taxon>Pezizomycotina</taxon>
        <taxon>Eurotiomycetes</taxon>
        <taxon>Chaetothyriomycetidae</taxon>
        <taxon>Chaetothyriales</taxon>
        <taxon>Herpotrichiellaceae</taxon>
        <taxon>Fonsecaea</taxon>
    </lineage>
</organism>
<dbReference type="EMBL" id="LVYI01000016">
    <property type="protein sequence ID" value="OAP54021.1"/>
    <property type="molecule type" value="Genomic_DNA"/>
</dbReference>
<sequence length="116" mass="12631">MPLLESTSSRPTLPPSISSPLFPTRVITTDHMYHEHSAESACGCYLAPPHRNRPLTAVGKNDDDYDGEGEVDRANNMNGLYRSATSKPVIDTLQNSYEDDPECPSNSTTSNPIPAP</sequence>
<dbReference type="Proteomes" id="UP000078343">
    <property type="component" value="Unassembled WGS sequence"/>
</dbReference>
<keyword evidence="3" id="KW-1185">Reference proteome</keyword>
<dbReference type="AlphaFoldDB" id="A0A178Z3D0"/>
<evidence type="ECO:0000256" key="1">
    <source>
        <dbReference type="SAM" id="MobiDB-lite"/>
    </source>
</evidence>
<proteinExistence type="predicted"/>
<accession>A0A178Z3D0</accession>